<keyword evidence="1" id="KW-0812">Transmembrane</keyword>
<evidence type="ECO:0000313" key="4">
    <source>
        <dbReference type="Proteomes" id="UP000238196"/>
    </source>
</evidence>
<feature type="transmembrane region" description="Helical" evidence="1">
    <location>
        <begin position="76"/>
        <end position="94"/>
    </location>
</feature>
<dbReference type="GO" id="GO:0016020">
    <property type="term" value="C:membrane"/>
    <property type="evidence" value="ECO:0007669"/>
    <property type="project" value="InterPro"/>
</dbReference>
<feature type="transmembrane region" description="Helical" evidence="1">
    <location>
        <begin position="155"/>
        <end position="174"/>
    </location>
</feature>
<feature type="domain" description="EamA" evidence="2">
    <location>
        <begin position="13"/>
        <end position="143"/>
    </location>
</feature>
<feature type="domain" description="EamA" evidence="2">
    <location>
        <begin position="158"/>
        <end position="284"/>
    </location>
</feature>
<dbReference type="InterPro" id="IPR037185">
    <property type="entry name" value="EmrE-like"/>
</dbReference>
<feature type="transmembrane region" description="Helical" evidence="1">
    <location>
        <begin position="12"/>
        <end position="34"/>
    </location>
</feature>
<gene>
    <name evidence="3" type="ORF">C4K68_14230</name>
</gene>
<keyword evidence="1" id="KW-0472">Membrane</keyword>
<comment type="caution">
    <text evidence="3">The sequence shown here is derived from an EMBL/GenBank/DDBJ whole genome shotgun (WGS) entry which is preliminary data.</text>
</comment>
<organism evidence="3 4">
    <name type="scientific">Proteobacteria bacterium 228</name>
    <dbReference type="NCBI Taxonomy" id="2083153"/>
    <lineage>
        <taxon>Bacteria</taxon>
        <taxon>Pseudomonadati</taxon>
        <taxon>Pseudomonadota</taxon>
    </lineage>
</organism>
<feature type="transmembrane region" description="Helical" evidence="1">
    <location>
        <begin position="243"/>
        <end position="262"/>
    </location>
</feature>
<proteinExistence type="predicted"/>
<evidence type="ECO:0000259" key="2">
    <source>
        <dbReference type="Pfam" id="PF00892"/>
    </source>
</evidence>
<evidence type="ECO:0000256" key="1">
    <source>
        <dbReference type="SAM" id="Phobius"/>
    </source>
</evidence>
<keyword evidence="1" id="KW-1133">Transmembrane helix</keyword>
<feature type="transmembrane region" description="Helical" evidence="1">
    <location>
        <begin position="127"/>
        <end position="143"/>
    </location>
</feature>
<dbReference type="InterPro" id="IPR000620">
    <property type="entry name" value="EamA_dom"/>
</dbReference>
<feature type="transmembrane region" description="Helical" evidence="1">
    <location>
        <begin position="186"/>
        <end position="203"/>
    </location>
</feature>
<sequence>MFKLFSRSAESHAMLLILNAILIGSVMDICIKLTGDALATWQLLFLRWFVNIIVLLPFALHVGWRTLAWHNPRVHFMRVVLVGLGSYMLFYSLAHLPLAMTISLFFTEPLFMLPLAALLLKEKISPLNWLAALAGFAGVLLIARPADAMSWESAAVPFLALLGALGFATCQVMTKGYGKHETTFSLIFWLSVLTALFTAPMAYSEWKPMTLQLWLLIFAIAGSGCLYNYLWISALRVGSMASIANLSYLNLPLAYLFGWLIFDEIPDLMTVVGSLVILASVIFIGRHNIRQARKAKLVESAAQAVAGTVVAKAEPC</sequence>
<dbReference type="PANTHER" id="PTHR22911:SF103">
    <property type="entry name" value="BLR2811 PROTEIN"/>
    <property type="match status" value="1"/>
</dbReference>
<protein>
    <recommendedName>
        <fullName evidence="2">EamA domain-containing protein</fullName>
    </recommendedName>
</protein>
<dbReference type="Proteomes" id="UP000238196">
    <property type="component" value="Unassembled WGS sequence"/>
</dbReference>
<dbReference type="EMBL" id="PRLP01000045">
    <property type="protein sequence ID" value="PPC76646.1"/>
    <property type="molecule type" value="Genomic_DNA"/>
</dbReference>
<feature type="transmembrane region" description="Helical" evidence="1">
    <location>
        <begin position="268"/>
        <end position="285"/>
    </location>
</feature>
<feature type="transmembrane region" description="Helical" evidence="1">
    <location>
        <begin position="46"/>
        <end position="64"/>
    </location>
</feature>
<reference evidence="3 4" key="1">
    <citation type="submission" date="2018-02" db="EMBL/GenBank/DDBJ databases">
        <title>novel marine gammaproteobacteria from coastal saline agro ecosystem.</title>
        <authorList>
            <person name="Krishnan R."/>
            <person name="Ramesh Kumar N."/>
        </authorList>
    </citation>
    <scope>NUCLEOTIDE SEQUENCE [LARGE SCALE GENOMIC DNA]</scope>
    <source>
        <strain evidence="3 4">228</strain>
    </source>
</reference>
<feature type="transmembrane region" description="Helical" evidence="1">
    <location>
        <begin position="209"/>
        <end position="231"/>
    </location>
</feature>
<name>A0A2S5KQV2_9PROT</name>
<dbReference type="SUPFAM" id="SSF103481">
    <property type="entry name" value="Multidrug resistance efflux transporter EmrE"/>
    <property type="match status" value="2"/>
</dbReference>
<dbReference type="PANTHER" id="PTHR22911">
    <property type="entry name" value="ACYL-MALONYL CONDENSING ENZYME-RELATED"/>
    <property type="match status" value="1"/>
</dbReference>
<feature type="transmembrane region" description="Helical" evidence="1">
    <location>
        <begin position="100"/>
        <end position="120"/>
    </location>
</feature>
<dbReference type="AlphaFoldDB" id="A0A2S5KQV2"/>
<evidence type="ECO:0000313" key="3">
    <source>
        <dbReference type="EMBL" id="PPC76646.1"/>
    </source>
</evidence>
<dbReference type="OrthoDB" id="148351at2"/>
<dbReference type="Pfam" id="PF00892">
    <property type="entry name" value="EamA"/>
    <property type="match status" value="2"/>
</dbReference>
<accession>A0A2S5KQV2</accession>